<dbReference type="InterPro" id="IPR023214">
    <property type="entry name" value="HAD_sf"/>
</dbReference>
<proteinExistence type="predicted"/>
<dbReference type="Gene3D" id="1.20.1440.320">
    <property type="match status" value="1"/>
</dbReference>
<sequence>MISSATTPQTSAETPDSEENWFPENLARIMDWLATVTTRPQANEPVAVFDFDNTCIFRDIGQAVFRFQLQRLQYRLIPEQLAAILPRADIQLAGRPLPAIVATLIETYQTLFPLLIFGRNKQALRLPQAELFTTLLLWFTDQARKDDRLGPRFVLPFMAKLLAGFTTDELRFFAIEVVQAAQAEPLVEEWMRTEAPDPIGPIETSFPLGLHLHPEMLALMHRLAAQGVERYVISASAEWLVEGAVRWLGFPIPADHIYGIRVGLDSGEVLTIKDPSGYPVTYREGKAAIIAHFLNDRPLLVAGDADTDYEMLTLPTADIRLLINRRQSGLISSLYTDPRILLQGLDLTNGRFRPSRETIG</sequence>
<organism evidence="5 6">
    <name type="scientific">Desulfobulbus oligotrophicus</name>
    <dbReference type="NCBI Taxonomy" id="1909699"/>
    <lineage>
        <taxon>Bacteria</taxon>
        <taxon>Pseudomonadati</taxon>
        <taxon>Thermodesulfobacteriota</taxon>
        <taxon>Desulfobulbia</taxon>
        <taxon>Desulfobulbales</taxon>
        <taxon>Desulfobulbaceae</taxon>
        <taxon>Desulfobulbus</taxon>
    </lineage>
</organism>
<evidence type="ECO:0000313" key="6">
    <source>
        <dbReference type="Proteomes" id="UP000596092"/>
    </source>
</evidence>
<dbReference type="EMBL" id="CP054140">
    <property type="protein sequence ID" value="QQG65360.1"/>
    <property type="molecule type" value="Genomic_DNA"/>
</dbReference>
<dbReference type="GO" id="GO:0046872">
    <property type="term" value="F:metal ion binding"/>
    <property type="evidence" value="ECO:0007669"/>
    <property type="project" value="UniProtKB-KW"/>
</dbReference>
<keyword evidence="1" id="KW-0479">Metal-binding</keyword>
<gene>
    <name evidence="5" type="ORF">HP555_05510</name>
</gene>
<evidence type="ECO:0000313" key="5">
    <source>
        <dbReference type="EMBL" id="QQG65360.1"/>
    </source>
</evidence>
<dbReference type="PANTHER" id="PTHR43344:SF13">
    <property type="entry name" value="PHOSPHATASE RV3661-RELATED"/>
    <property type="match status" value="1"/>
</dbReference>
<dbReference type="PANTHER" id="PTHR43344">
    <property type="entry name" value="PHOSPHOSERINE PHOSPHATASE"/>
    <property type="match status" value="1"/>
</dbReference>
<dbReference type="SUPFAM" id="SSF56784">
    <property type="entry name" value="HAD-like"/>
    <property type="match status" value="1"/>
</dbReference>
<keyword evidence="6" id="KW-1185">Reference proteome</keyword>
<dbReference type="KEGG" id="dog:HP555_05510"/>
<feature type="compositionally biased region" description="Polar residues" evidence="4">
    <location>
        <begin position="1"/>
        <end position="14"/>
    </location>
</feature>
<name>A0A7T6AQC9_9BACT</name>
<evidence type="ECO:0000256" key="2">
    <source>
        <dbReference type="ARBA" id="ARBA00022801"/>
    </source>
</evidence>
<feature type="region of interest" description="Disordered" evidence="4">
    <location>
        <begin position="1"/>
        <end position="20"/>
    </location>
</feature>
<evidence type="ECO:0000256" key="3">
    <source>
        <dbReference type="ARBA" id="ARBA00022842"/>
    </source>
</evidence>
<dbReference type="Pfam" id="PF12710">
    <property type="entry name" value="HAD"/>
    <property type="match status" value="1"/>
</dbReference>
<keyword evidence="3" id="KW-0460">Magnesium</keyword>
<evidence type="ECO:0000256" key="4">
    <source>
        <dbReference type="SAM" id="MobiDB-lite"/>
    </source>
</evidence>
<dbReference type="GO" id="GO:0016787">
    <property type="term" value="F:hydrolase activity"/>
    <property type="evidence" value="ECO:0007669"/>
    <property type="project" value="UniProtKB-KW"/>
</dbReference>
<dbReference type="InterPro" id="IPR036412">
    <property type="entry name" value="HAD-like_sf"/>
</dbReference>
<dbReference type="Gene3D" id="3.40.50.1000">
    <property type="entry name" value="HAD superfamily/HAD-like"/>
    <property type="match status" value="1"/>
</dbReference>
<dbReference type="AlphaFoldDB" id="A0A7T6AQC9"/>
<dbReference type="InterPro" id="IPR050582">
    <property type="entry name" value="HAD-like_SerB"/>
</dbReference>
<evidence type="ECO:0000256" key="1">
    <source>
        <dbReference type="ARBA" id="ARBA00022723"/>
    </source>
</evidence>
<dbReference type="RefSeq" id="WP_199264183.1">
    <property type="nucleotide sequence ID" value="NZ_CP054140.1"/>
</dbReference>
<reference evidence="5 6" key="1">
    <citation type="submission" date="2020-05" db="EMBL/GenBank/DDBJ databases">
        <title>Complete genome of Desulfobulbus oligotrophicus.</title>
        <authorList>
            <person name="Podar M."/>
        </authorList>
    </citation>
    <scope>NUCLEOTIDE SEQUENCE [LARGE SCALE GENOMIC DNA]</scope>
    <source>
        <strain evidence="5 6">Prop6</strain>
    </source>
</reference>
<keyword evidence="2 5" id="KW-0378">Hydrolase</keyword>
<dbReference type="Proteomes" id="UP000596092">
    <property type="component" value="Chromosome"/>
</dbReference>
<protein>
    <submittedName>
        <fullName evidence="5">Haloacid dehalogenase-like hydrolase</fullName>
    </submittedName>
</protein>
<accession>A0A7T6AQC9</accession>